<evidence type="ECO:0000313" key="8">
    <source>
        <dbReference type="Proteomes" id="UP001652582"/>
    </source>
</evidence>
<comment type="function">
    <text evidence="7">Component of the MICOS complex, a large protein complex of the mitochondrial inner membrane that plays crucial roles in the maintenance of crista junctions, inner membrane architecture, and formation of contact sites to the outer membrane.</text>
</comment>
<dbReference type="OrthoDB" id="7468199at2759"/>
<reference evidence="9" key="1">
    <citation type="submission" date="2025-08" db="UniProtKB">
        <authorList>
            <consortium name="RefSeq"/>
        </authorList>
    </citation>
    <scope>IDENTIFICATION</scope>
</reference>
<evidence type="ECO:0000256" key="3">
    <source>
        <dbReference type="ARBA" id="ARBA00022692"/>
    </source>
</evidence>
<keyword evidence="6" id="KW-0472">Membrane</keyword>
<protein>
    <recommendedName>
        <fullName evidence="7">MICOS complex subunit</fullName>
    </recommendedName>
</protein>
<keyword evidence="5 7" id="KW-0496">Mitochondrion</keyword>
<keyword evidence="4" id="KW-1133">Transmembrane helix</keyword>
<evidence type="ECO:0000256" key="5">
    <source>
        <dbReference type="ARBA" id="ARBA00023128"/>
    </source>
</evidence>
<organism evidence="8 9">
    <name type="scientific">Bicyclus anynana</name>
    <name type="common">Squinting bush brown butterfly</name>
    <dbReference type="NCBI Taxonomy" id="110368"/>
    <lineage>
        <taxon>Eukaryota</taxon>
        <taxon>Metazoa</taxon>
        <taxon>Ecdysozoa</taxon>
        <taxon>Arthropoda</taxon>
        <taxon>Hexapoda</taxon>
        <taxon>Insecta</taxon>
        <taxon>Pterygota</taxon>
        <taxon>Neoptera</taxon>
        <taxon>Endopterygota</taxon>
        <taxon>Lepidoptera</taxon>
        <taxon>Glossata</taxon>
        <taxon>Ditrysia</taxon>
        <taxon>Papilionoidea</taxon>
        <taxon>Nymphalidae</taxon>
        <taxon>Satyrinae</taxon>
        <taxon>Satyrini</taxon>
        <taxon>Mycalesina</taxon>
        <taxon>Bicyclus</taxon>
    </lineage>
</organism>
<dbReference type="GO" id="GO:0061617">
    <property type="term" value="C:MICOS complex"/>
    <property type="evidence" value="ECO:0007669"/>
    <property type="project" value="UniProtKB-UniRule"/>
</dbReference>
<comment type="similarity">
    <text evidence="2">Belongs to the apolipoprotein O/MICOS complex subunit Mic27 family.</text>
</comment>
<dbReference type="AlphaFoldDB" id="A0A6J1NPZ1"/>
<name>A0A6J1NPZ1_BICAN</name>
<dbReference type="InterPro" id="IPR019166">
    <property type="entry name" value="MIC26/MIC27"/>
</dbReference>
<dbReference type="Proteomes" id="UP001652582">
    <property type="component" value="Chromosome 18"/>
</dbReference>
<keyword evidence="7" id="KW-0999">Mitochondrion inner membrane</keyword>
<sequence>MQPCQPNEPHNVETQQDSTIDNYNKNIITQDQNNSINEVLTGDLYIVGKIWIDGLQKALIGPKLNVVHAAKPEEVPKKPPKMKYSDLPIYEGPFYEYNVFIEDKEKCPERNEKLLQNYLLPYVKTYRKIAYAQLCNIKCSVTTKYNETTAAINRAKNNFKATMRDPDNLSTRQGVVGLGTLTGYIIGGGGGLPRRIFYTSVGFFTTGSLCFPKATDEIFRSFAYVFGKAAITLYKFVSNTEVGIRERVPCKEDVPAPPPQRKDVQCPPKK</sequence>
<keyword evidence="3" id="KW-0812">Transmembrane</keyword>
<dbReference type="PANTHER" id="PTHR14564">
    <property type="entry name" value="MICOS COMPLEX SUBUNIT MIC26 / MIC27 FAMILY MEMBER"/>
    <property type="match status" value="1"/>
</dbReference>
<dbReference type="GeneID" id="112054282"/>
<dbReference type="Pfam" id="PF09769">
    <property type="entry name" value="ApoO"/>
    <property type="match status" value="1"/>
</dbReference>
<dbReference type="KEGG" id="bany:112054282"/>
<comment type="subcellular location">
    <subcellularLocation>
        <location evidence="7">Mitochondrion inner membrane</location>
    </subcellularLocation>
    <subcellularLocation>
        <location evidence="1">Mitochondrion membrane</location>
    </subcellularLocation>
</comment>
<dbReference type="GO" id="GO:0042407">
    <property type="term" value="P:cristae formation"/>
    <property type="evidence" value="ECO:0007669"/>
    <property type="project" value="InterPro"/>
</dbReference>
<dbReference type="InterPro" id="IPR033182">
    <property type="entry name" value="MIC26/MIC27_animal"/>
</dbReference>
<gene>
    <name evidence="9" type="primary">LOC112054282</name>
</gene>
<dbReference type="RefSeq" id="XP_023949755.2">
    <property type="nucleotide sequence ID" value="XM_024093987.2"/>
</dbReference>
<proteinExistence type="inferred from homology"/>
<evidence type="ECO:0000313" key="9">
    <source>
        <dbReference type="RefSeq" id="XP_023949755.2"/>
    </source>
</evidence>
<evidence type="ECO:0000256" key="2">
    <source>
        <dbReference type="ARBA" id="ARBA00010904"/>
    </source>
</evidence>
<evidence type="ECO:0000256" key="6">
    <source>
        <dbReference type="ARBA" id="ARBA00023136"/>
    </source>
</evidence>
<keyword evidence="8" id="KW-1185">Reference proteome</keyword>
<evidence type="ECO:0000256" key="4">
    <source>
        <dbReference type="ARBA" id="ARBA00022989"/>
    </source>
</evidence>
<evidence type="ECO:0000256" key="1">
    <source>
        <dbReference type="ARBA" id="ARBA00004325"/>
    </source>
</evidence>
<comment type="subunit">
    <text evidence="7">Component of the mitochondrial contact site and cristae organizing system (MICOS) complex.</text>
</comment>
<evidence type="ECO:0000256" key="7">
    <source>
        <dbReference type="RuleBase" id="RU363021"/>
    </source>
</evidence>
<accession>A0A6J1NPZ1</accession>